<dbReference type="AlphaFoldDB" id="A0A9D1RFF8"/>
<organism evidence="1 2">
    <name type="scientific">Candidatus Eubacterium faecipullorum</name>
    <dbReference type="NCBI Taxonomy" id="2838571"/>
    <lineage>
        <taxon>Bacteria</taxon>
        <taxon>Bacillati</taxon>
        <taxon>Bacillota</taxon>
        <taxon>Clostridia</taxon>
        <taxon>Eubacteriales</taxon>
        <taxon>Eubacteriaceae</taxon>
        <taxon>Eubacterium</taxon>
    </lineage>
</organism>
<sequence length="319" mass="35504">MNFELYDSAGELFQNFNVISYELASEIAAACDGLRLYLYSEKAINDVRTVCAYENGKKLFYGFADKVQLSLNESGYTVFIYARSSAALLVDNEAYPGQYSCPTSRQLWYSHAKPFGFSFGLPEVYSQSEYVVSKGQSCFGAIDHFMQYACGKRIYVTPENEVRAFVFPGEAKRLDGAAVLSVQAATDRSSVISRIDYKISSAEKYVYRLESGFAAENGISSRKLINLSSLPVWQREAEAERQITQSLEEYFTVTVKLAGNADYKLADKVEAAFDRLGVSGEFIVCAILRAKNSGGTATTLKLRKEINGELINYVAEQEL</sequence>
<comment type="caution">
    <text evidence="1">The sequence shown here is derived from an EMBL/GenBank/DDBJ whole genome shotgun (WGS) entry which is preliminary data.</text>
</comment>
<dbReference type="Proteomes" id="UP000824205">
    <property type="component" value="Unassembled WGS sequence"/>
</dbReference>
<reference evidence="1" key="2">
    <citation type="submission" date="2021-04" db="EMBL/GenBank/DDBJ databases">
        <authorList>
            <person name="Gilroy R."/>
        </authorList>
    </citation>
    <scope>NUCLEOTIDE SEQUENCE</scope>
    <source>
        <strain evidence="1">421</strain>
    </source>
</reference>
<name>A0A9D1RFF8_9FIRM</name>
<proteinExistence type="predicted"/>
<gene>
    <name evidence="1" type="ORF">IAA48_03885</name>
</gene>
<evidence type="ECO:0000313" key="2">
    <source>
        <dbReference type="Proteomes" id="UP000824205"/>
    </source>
</evidence>
<protein>
    <submittedName>
        <fullName evidence="1">Uncharacterized protein</fullName>
    </submittedName>
</protein>
<accession>A0A9D1RFF8</accession>
<dbReference type="SUPFAM" id="SSF69279">
    <property type="entry name" value="Phage tail proteins"/>
    <property type="match status" value="1"/>
</dbReference>
<dbReference type="EMBL" id="DXGE01000016">
    <property type="protein sequence ID" value="HIW85616.1"/>
    <property type="molecule type" value="Genomic_DNA"/>
</dbReference>
<evidence type="ECO:0000313" key="1">
    <source>
        <dbReference type="EMBL" id="HIW85616.1"/>
    </source>
</evidence>
<reference evidence="1" key="1">
    <citation type="journal article" date="2021" name="PeerJ">
        <title>Extensive microbial diversity within the chicken gut microbiome revealed by metagenomics and culture.</title>
        <authorList>
            <person name="Gilroy R."/>
            <person name="Ravi A."/>
            <person name="Getino M."/>
            <person name="Pursley I."/>
            <person name="Horton D.L."/>
            <person name="Alikhan N.F."/>
            <person name="Baker D."/>
            <person name="Gharbi K."/>
            <person name="Hall N."/>
            <person name="Watson M."/>
            <person name="Adriaenssens E.M."/>
            <person name="Foster-Nyarko E."/>
            <person name="Jarju S."/>
            <person name="Secka A."/>
            <person name="Antonio M."/>
            <person name="Oren A."/>
            <person name="Chaudhuri R.R."/>
            <person name="La Ragione R."/>
            <person name="Hildebrand F."/>
            <person name="Pallen M.J."/>
        </authorList>
    </citation>
    <scope>NUCLEOTIDE SEQUENCE</scope>
    <source>
        <strain evidence="1">421</strain>
    </source>
</reference>